<reference evidence="8" key="1">
    <citation type="submission" date="2015-12" db="EMBL/GenBank/DDBJ databases">
        <title>Gene expression during late stages of embryo sac development: a critical building block for successful pollen-pistil interactions.</title>
        <authorList>
            <person name="Liu Y."/>
            <person name="Joly V."/>
            <person name="Sabar M."/>
            <person name="Matton D.P."/>
        </authorList>
    </citation>
    <scope>NUCLEOTIDE SEQUENCE</scope>
</reference>
<keyword evidence="2 6" id="KW-0812">Transmembrane</keyword>
<dbReference type="Pfam" id="PF07690">
    <property type="entry name" value="MFS_1"/>
    <property type="match status" value="1"/>
</dbReference>
<organism evidence="8">
    <name type="scientific">Solanum chacoense</name>
    <name type="common">Chaco potato</name>
    <dbReference type="NCBI Taxonomy" id="4108"/>
    <lineage>
        <taxon>Eukaryota</taxon>
        <taxon>Viridiplantae</taxon>
        <taxon>Streptophyta</taxon>
        <taxon>Embryophyta</taxon>
        <taxon>Tracheophyta</taxon>
        <taxon>Spermatophyta</taxon>
        <taxon>Magnoliopsida</taxon>
        <taxon>eudicotyledons</taxon>
        <taxon>Gunneridae</taxon>
        <taxon>Pentapetalae</taxon>
        <taxon>asterids</taxon>
        <taxon>lamiids</taxon>
        <taxon>Solanales</taxon>
        <taxon>Solanaceae</taxon>
        <taxon>Solanoideae</taxon>
        <taxon>Solaneae</taxon>
        <taxon>Solanum</taxon>
    </lineage>
</organism>
<dbReference type="Gene3D" id="1.20.1250.20">
    <property type="entry name" value="MFS general substrate transporter like domains"/>
    <property type="match status" value="1"/>
</dbReference>
<dbReference type="InterPro" id="IPR020846">
    <property type="entry name" value="MFS_dom"/>
</dbReference>
<comment type="similarity">
    <text evidence="5">Belongs to the major facilitator superfamily. Phosphate:H(+) symporter (TC 2.A.1.9) family.</text>
</comment>
<keyword evidence="4 6" id="KW-0472">Membrane</keyword>
<evidence type="ECO:0000256" key="5">
    <source>
        <dbReference type="ARBA" id="ARBA00044504"/>
    </source>
</evidence>
<dbReference type="GO" id="GO:0055062">
    <property type="term" value="P:phosphate ion homeostasis"/>
    <property type="evidence" value="ECO:0007669"/>
    <property type="project" value="TreeGrafter"/>
</dbReference>
<dbReference type="PANTHER" id="PTHR43184">
    <property type="entry name" value="MAJOR FACILITATOR SUPERFAMILY TRANSPORTER 16, ISOFORM B"/>
    <property type="match status" value="1"/>
</dbReference>
<dbReference type="SUPFAM" id="SSF103473">
    <property type="entry name" value="MFS general substrate transporter"/>
    <property type="match status" value="1"/>
</dbReference>
<evidence type="ECO:0000256" key="6">
    <source>
        <dbReference type="SAM" id="Phobius"/>
    </source>
</evidence>
<dbReference type="InterPro" id="IPR011701">
    <property type="entry name" value="MFS"/>
</dbReference>
<accession>A0A0V0H246</accession>
<name>A0A0V0H246_SOLCH</name>
<evidence type="ECO:0000313" key="8">
    <source>
        <dbReference type="EMBL" id="JAP13792.1"/>
    </source>
</evidence>
<protein>
    <submittedName>
        <fullName evidence="8">Putative ovule protein</fullName>
    </submittedName>
</protein>
<dbReference type="AlphaFoldDB" id="A0A0V0H246"/>
<dbReference type="PROSITE" id="PS50850">
    <property type="entry name" value="MFS"/>
    <property type="match status" value="1"/>
</dbReference>
<feature type="domain" description="Major facilitator superfamily (MFS) profile" evidence="7">
    <location>
        <begin position="1"/>
        <end position="150"/>
    </location>
</feature>
<evidence type="ECO:0000256" key="4">
    <source>
        <dbReference type="ARBA" id="ARBA00023136"/>
    </source>
</evidence>
<evidence type="ECO:0000256" key="2">
    <source>
        <dbReference type="ARBA" id="ARBA00022692"/>
    </source>
</evidence>
<dbReference type="GO" id="GO:0022857">
    <property type="term" value="F:transmembrane transporter activity"/>
    <property type="evidence" value="ECO:0007669"/>
    <property type="project" value="InterPro"/>
</dbReference>
<evidence type="ECO:0000256" key="3">
    <source>
        <dbReference type="ARBA" id="ARBA00022989"/>
    </source>
</evidence>
<evidence type="ECO:0000256" key="1">
    <source>
        <dbReference type="ARBA" id="ARBA00004141"/>
    </source>
</evidence>
<feature type="transmembrane region" description="Helical" evidence="6">
    <location>
        <begin position="20"/>
        <end position="42"/>
    </location>
</feature>
<keyword evidence="3 6" id="KW-1133">Transmembrane helix</keyword>
<dbReference type="EMBL" id="GEDG01027524">
    <property type="protein sequence ID" value="JAP13792.1"/>
    <property type="molecule type" value="Transcribed_RNA"/>
</dbReference>
<dbReference type="PANTHER" id="PTHR43184:SF16">
    <property type="entry name" value="MAJOR FACILITATOR SUPERFAMILY (MFS) PROFILE DOMAIN-CONTAINING PROTEIN"/>
    <property type="match status" value="1"/>
</dbReference>
<feature type="transmembrane region" description="Helical" evidence="6">
    <location>
        <begin position="71"/>
        <end position="99"/>
    </location>
</feature>
<dbReference type="InterPro" id="IPR036259">
    <property type="entry name" value="MFS_trans_sf"/>
</dbReference>
<comment type="subcellular location">
    <subcellularLocation>
        <location evidence="1">Membrane</location>
        <topology evidence="1">Multi-pass membrane protein</topology>
    </subcellularLocation>
</comment>
<sequence length="150" mass="16993">MVGFHLMALMEQHCSVTLMWLSYLCMPLECISQGTWAIGWILEFFDRGNVGNWFIHSSFGVGYWANIHSFYYYLIIQMIAGLFQSTGWPSVVAVVGNWFGKKKRGLIMGIWNAHTSVGNIAGSLVASILLKYGSVGRWLYLVSLFLLVVW</sequence>
<proteinExistence type="inferred from homology"/>
<dbReference type="GO" id="GO:0016020">
    <property type="term" value="C:membrane"/>
    <property type="evidence" value="ECO:0007669"/>
    <property type="project" value="UniProtKB-SubCell"/>
</dbReference>
<evidence type="ECO:0000259" key="7">
    <source>
        <dbReference type="PROSITE" id="PS50850"/>
    </source>
</evidence>